<dbReference type="VEuPathDB" id="PiroplasmaDB:BBBOND_0404080"/>
<dbReference type="KEGG" id="bbig:BBBOND_0404080"/>
<keyword evidence="2" id="KW-1185">Reference proteome</keyword>
<reference evidence="2" key="1">
    <citation type="journal article" date="2014" name="Nucleic Acids Res.">
        <title>The evolutionary dynamics of variant antigen genes in Babesia reveal a history of genomic innovation underlying host-parasite interaction.</title>
        <authorList>
            <person name="Jackson A.P."/>
            <person name="Otto T.D."/>
            <person name="Darby A."/>
            <person name="Ramaprasad A."/>
            <person name="Xia D."/>
            <person name="Echaide I.E."/>
            <person name="Farber M."/>
            <person name="Gahlot S."/>
            <person name="Gamble J."/>
            <person name="Gupta D."/>
            <person name="Gupta Y."/>
            <person name="Jackson L."/>
            <person name="Malandrin L."/>
            <person name="Malas T.B."/>
            <person name="Moussa E."/>
            <person name="Nair M."/>
            <person name="Reid A.J."/>
            <person name="Sanders M."/>
            <person name="Sharma J."/>
            <person name="Tracey A."/>
            <person name="Quail M.A."/>
            <person name="Weir W."/>
            <person name="Wastling J.M."/>
            <person name="Hall N."/>
            <person name="Willadsen P."/>
            <person name="Lingelbach K."/>
            <person name="Shiels B."/>
            <person name="Tait A."/>
            <person name="Berriman M."/>
            <person name="Allred D.R."/>
            <person name="Pain A."/>
        </authorList>
    </citation>
    <scope>NUCLEOTIDE SEQUENCE [LARGE SCALE GENOMIC DNA]</scope>
    <source>
        <strain evidence="2">Bond</strain>
    </source>
</reference>
<protein>
    <submittedName>
        <fullName evidence="1">Uncharacterized protein</fullName>
    </submittedName>
</protein>
<name>A0A061DEV1_BABBI</name>
<gene>
    <name evidence="1" type="ORF">BBBOND_0404080</name>
</gene>
<accession>A0A061DEV1</accession>
<organism evidence="1 2">
    <name type="scientific">Babesia bigemina</name>
    <dbReference type="NCBI Taxonomy" id="5866"/>
    <lineage>
        <taxon>Eukaryota</taxon>
        <taxon>Sar</taxon>
        <taxon>Alveolata</taxon>
        <taxon>Apicomplexa</taxon>
        <taxon>Aconoidasida</taxon>
        <taxon>Piroplasmida</taxon>
        <taxon>Babesiidae</taxon>
        <taxon>Babesia</taxon>
    </lineage>
</organism>
<dbReference type="Proteomes" id="UP000033188">
    <property type="component" value="Chromosome 5"/>
</dbReference>
<evidence type="ECO:0000313" key="2">
    <source>
        <dbReference type="Proteomes" id="UP000033188"/>
    </source>
</evidence>
<dbReference type="GeneID" id="24566461"/>
<dbReference type="EMBL" id="LK391711">
    <property type="protein sequence ID" value="CDR97920.1"/>
    <property type="molecule type" value="Genomic_DNA"/>
</dbReference>
<sequence>MEVDRIGVPLSYAVSKLSLPPSRWTDNDEECDISDLHGDICGLYLSTSVVFCCPSSPSSVTIGSKLFQQHKVSFILKCLIHTATYTCAV</sequence>
<proteinExistence type="predicted"/>
<dbReference type="AlphaFoldDB" id="A0A061DEV1"/>
<evidence type="ECO:0000313" key="1">
    <source>
        <dbReference type="EMBL" id="CDR97920.1"/>
    </source>
</evidence>
<dbReference type="RefSeq" id="XP_012770106.1">
    <property type="nucleotide sequence ID" value="XM_012914652.1"/>
</dbReference>